<reference evidence="2 3" key="1">
    <citation type="journal article" date="2019" name="Front. Microbiol.">
        <title>Constructing and Characterizing Bacteriophage Libraries for Phage Therapy of Human Infections.</title>
        <authorList>
            <person name="Gibson S.B."/>
            <person name="Green S.I."/>
            <person name="Liu C.G."/>
            <person name="Salazar K.C."/>
            <person name="Clark J.R."/>
            <person name="Terwilliger A.L."/>
            <person name="Kaplan H.B."/>
            <person name="Maresso A.W."/>
            <person name="Trautner B.W."/>
            <person name="Ramig R.F."/>
        </authorList>
    </citation>
    <scope>NUCLEOTIDE SEQUENCE [LARGE SCALE GENOMIC DNA]</scope>
</reference>
<organism evidence="2 3">
    <name type="scientific">Escherichia phage ES17</name>
    <dbReference type="NCBI Taxonomy" id="2662277"/>
    <lineage>
        <taxon>Viruses</taxon>
        <taxon>Duplodnaviria</taxon>
        <taxon>Heunggongvirae</taxon>
        <taxon>Uroviricota</taxon>
        <taxon>Caudoviricetes</taxon>
        <taxon>Mktvariviridae</taxon>
        <taxon>Gordonclarkvirinae</taxon>
        <taxon>Kuravirus</taxon>
        <taxon>Kuravirus ES17</taxon>
    </lineage>
</organism>
<accession>A0A7T0LWQ4</accession>
<dbReference type="EMBL" id="MN508615">
    <property type="protein sequence ID" value="QPL11082.1"/>
    <property type="molecule type" value="Genomic_DNA"/>
</dbReference>
<keyword evidence="3" id="KW-1185">Reference proteome</keyword>
<proteinExistence type="predicted"/>
<evidence type="ECO:0000256" key="1">
    <source>
        <dbReference type="SAM" id="MobiDB-lite"/>
    </source>
</evidence>
<dbReference type="Proteomes" id="UP000594589">
    <property type="component" value="Segment"/>
</dbReference>
<feature type="compositionally biased region" description="Polar residues" evidence="1">
    <location>
        <begin position="28"/>
        <end position="47"/>
    </location>
</feature>
<evidence type="ECO:0000313" key="3">
    <source>
        <dbReference type="Proteomes" id="UP000594589"/>
    </source>
</evidence>
<evidence type="ECO:0000313" key="2">
    <source>
        <dbReference type="EMBL" id="QPL11082.1"/>
    </source>
</evidence>
<feature type="region of interest" description="Disordered" evidence="1">
    <location>
        <begin position="24"/>
        <end position="47"/>
    </location>
</feature>
<gene>
    <name evidence="2" type="ORF">ES17_37</name>
</gene>
<protein>
    <submittedName>
        <fullName evidence="2">Uncharacterized protein</fullName>
    </submittedName>
</protein>
<name>A0A7T0LWQ4_9CAUD</name>
<sequence>MKFNHKYAATEKARAYVTARQSRVYKRQSPTNNSKETFVWTKPTTFR</sequence>